<dbReference type="NCBIfam" id="NF040563">
    <property type="entry name" value="guided_IscB"/>
    <property type="match status" value="1"/>
</dbReference>
<dbReference type="GO" id="GO:0004519">
    <property type="term" value="F:endonuclease activity"/>
    <property type="evidence" value="ECO:0007669"/>
    <property type="project" value="UniProtKB-KW"/>
</dbReference>
<dbReference type="Proteomes" id="UP000235114">
    <property type="component" value="Unassembled WGS sequence"/>
</dbReference>
<dbReference type="InterPro" id="IPR025938">
    <property type="entry name" value="RRXRR_dom"/>
</dbReference>
<evidence type="ECO:0000313" key="2">
    <source>
        <dbReference type="EMBL" id="PLR84983.1"/>
    </source>
</evidence>
<dbReference type="InterPro" id="IPR002711">
    <property type="entry name" value="HNH"/>
</dbReference>
<dbReference type="EMBL" id="PGVD01000054">
    <property type="protein sequence ID" value="PLR93244.1"/>
    <property type="molecule type" value="Genomic_DNA"/>
</dbReference>
<evidence type="ECO:0000259" key="1">
    <source>
        <dbReference type="SMART" id="SM00507"/>
    </source>
</evidence>
<dbReference type="GO" id="GO:0003676">
    <property type="term" value="F:nucleic acid binding"/>
    <property type="evidence" value="ECO:0007669"/>
    <property type="project" value="InterPro"/>
</dbReference>
<protein>
    <submittedName>
        <fullName evidence="2">HNH endonuclease</fullName>
    </submittedName>
</protein>
<organism evidence="2 4">
    <name type="scientific">Bacillus canaveralius</name>
    <dbReference type="NCBI Taxonomy" id="1403243"/>
    <lineage>
        <taxon>Bacteria</taxon>
        <taxon>Bacillati</taxon>
        <taxon>Bacillota</taxon>
        <taxon>Bacilli</taxon>
        <taxon>Bacillales</taxon>
        <taxon>Bacillaceae</taxon>
        <taxon>Bacillus</taxon>
    </lineage>
</organism>
<reference evidence="2 4" key="1">
    <citation type="submission" date="2017-11" db="EMBL/GenBank/DDBJ databases">
        <title>Comparitive Functional Genomics of Dry Heat Resistant strains isolated from the Viking Spacecraft.</title>
        <authorList>
            <person name="Seuylemezian A."/>
            <person name="Cooper K."/>
            <person name="Vaishampayan P."/>
        </authorList>
    </citation>
    <scope>NUCLEOTIDE SEQUENCE [LARGE SCALE GENOMIC DNA]</scope>
    <source>
        <strain evidence="2 4">M4.6</strain>
    </source>
</reference>
<evidence type="ECO:0000313" key="4">
    <source>
        <dbReference type="Proteomes" id="UP000234951"/>
    </source>
</evidence>
<dbReference type="Pfam" id="PF01844">
    <property type="entry name" value="HNH"/>
    <property type="match status" value="1"/>
</dbReference>
<keyword evidence="2" id="KW-0378">Hydrolase</keyword>
<dbReference type="SMART" id="SM00507">
    <property type="entry name" value="HNHc"/>
    <property type="match status" value="1"/>
</dbReference>
<dbReference type="Proteomes" id="UP000234951">
    <property type="component" value="Unassembled WGS sequence"/>
</dbReference>
<dbReference type="Gene3D" id="1.10.30.50">
    <property type="match status" value="1"/>
</dbReference>
<feature type="domain" description="HNH nuclease" evidence="1">
    <location>
        <begin position="181"/>
        <end position="233"/>
    </location>
</feature>
<evidence type="ECO:0000313" key="5">
    <source>
        <dbReference type="Proteomes" id="UP000235114"/>
    </source>
</evidence>
<comment type="caution">
    <text evidence="2">The sequence shown here is derived from an EMBL/GenBank/DDBJ whole genome shotgun (WGS) entry which is preliminary data.</text>
</comment>
<name>A0A2N5GQ24_9BACI</name>
<evidence type="ECO:0000313" key="3">
    <source>
        <dbReference type="EMBL" id="PLR93244.1"/>
    </source>
</evidence>
<dbReference type="Pfam" id="PF14239">
    <property type="entry name" value="RRXRR"/>
    <property type="match status" value="1"/>
</dbReference>
<dbReference type="GO" id="GO:0008270">
    <property type="term" value="F:zinc ion binding"/>
    <property type="evidence" value="ECO:0007669"/>
    <property type="project" value="InterPro"/>
</dbReference>
<dbReference type="InterPro" id="IPR003615">
    <property type="entry name" value="HNH_nuc"/>
</dbReference>
<keyword evidence="5" id="KW-1185">Reference proteome</keyword>
<keyword evidence="2" id="KW-0540">Nuclease</keyword>
<gene>
    <name evidence="2" type="ORF">CU635_05000</name>
    <name evidence="3" type="ORF">CVD25_17410</name>
</gene>
<sequence>MLVYVINRHGKPLMPCKPRKARILLTEKKAKVVKLTPFTIQLLYGSSGYRQPVSLGVDAGTKHIGLSATTEKGVLFEAEVQLRTDIQDLLSTRREFRRARRNRKTRYRKAKFLNRKKPDGWLAPSIQHKVDSHIRIIEKVRRILPVKSITVEVAQFDSQKIKNPGIQGEEYQQGEQLGFWNVREYVLFRDKHTCQHCKGKSRDKILNVHHIESRKTGGDSPDNLITLCETCHHYIHQNGLEHLFTRKSATLRDTSQMTVMRWFIFNGLKKVFEGANITYGYITKNTRIRSGLGKSHLVDARCISGNPLAIPSHHTYFIKQVRKNNRQLHKATILKGGKRKSNKAERWVKGFQLFDKVEFVGSACFIFGRRTSGYFDLRQLDGTVIHRSACYKKLKPLERASTWLIQRREGQFLPA</sequence>
<reference evidence="3 5" key="2">
    <citation type="submission" date="2017-12" db="EMBL/GenBank/DDBJ databases">
        <title>Comparative Functional Genomics of Dry Heat Resistant strains isolated from the Viking Spacecraft.</title>
        <authorList>
            <person name="Seuylemezian A."/>
            <person name="Cooper K."/>
            <person name="Vaishampayan P."/>
        </authorList>
    </citation>
    <scope>NUCLEOTIDE SEQUENCE [LARGE SCALE GENOMIC DNA]</scope>
    <source>
        <strain evidence="3 5">ATCC 29669</strain>
    </source>
</reference>
<dbReference type="EMBL" id="PGVA01000009">
    <property type="protein sequence ID" value="PLR84983.1"/>
    <property type="molecule type" value="Genomic_DNA"/>
</dbReference>
<dbReference type="RefSeq" id="WP_101576084.1">
    <property type="nucleotide sequence ID" value="NZ_PGVA01000009.1"/>
</dbReference>
<dbReference type="AlphaFoldDB" id="A0A2N5GQ24"/>
<keyword evidence="2" id="KW-0255">Endonuclease</keyword>
<proteinExistence type="predicted"/>
<dbReference type="OrthoDB" id="962665at2"/>
<dbReference type="InterPro" id="IPR047693">
    <property type="entry name" value="RNA-guided_IscB-like"/>
</dbReference>
<dbReference type="CDD" id="cd00085">
    <property type="entry name" value="HNHc"/>
    <property type="match status" value="1"/>
</dbReference>
<accession>A0A2N5GQ24</accession>